<comment type="caution">
    <text evidence="2">The sequence shown here is derived from an EMBL/GenBank/DDBJ whole genome shotgun (WGS) entry which is preliminary data.</text>
</comment>
<evidence type="ECO:0000313" key="2">
    <source>
        <dbReference type="EMBL" id="TGO45206.1"/>
    </source>
</evidence>
<name>A0A4Z1H801_9HELO</name>
<feature type="chain" id="PRO_5021228852" evidence="1">
    <location>
        <begin position="22"/>
        <end position="132"/>
    </location>
</feature>
<organism evidence="2 3">
    <name type="scientific">Botryotinia narcissicola</name>
    <dbReference type="NCBI Taxonomy" id="278944"/>
    <lineage>
        <taxon>Eukaryota</taxon>
        <taxon>Fungi</taxon>
        <taxon>Dikarya</taxon>
        <taxon>Ascomycota</taxon>
        <taxon>Pezizomycotina</taxon>
        <taxon>Leotiomycetes</taxon>
        <taxon>Helotiales</taxon>
        <taxon>Sclerotiniaceae</taxon>
        <taxon>Botryotinia</taxon>
    </lineage>
</organism>
<dbReference type="Proteomes" id="UP000297452">
    <property type="component" value="Unassembled WGS sequence"/>
</dbReference>
<accession>A0A4Z1H801</accession>
<evidence type="ECO:0000256" key="1">
    <source>
        <dbReference type="SAM" id="SignalP"/>
    </source>
</evidence>
<keyword evidence="3" id="KW-1185">Reference proteome</keyword>
<keyword evidence="1" id="KW-0732">Signal</keyword>
<reference evidence="2 3" key="1">
    <citation type="submission" date="2017-12" db="EMBL/GenBank/DDBJ databases">
        <title>Comparative genomics of Botrytis spp.</title>
        <authorList>
            <person name="Valero-Jimenez C.A."/>
            <person name="Tapia P."/>
            <person name="Veloso J."/>
            <person name="Silva-Moreno E."/>
            <person name="Staats M."/>
            <person name="Valdes J.H."/>
            <person name="Van Kan J.A.L."/>
        </authorList>
    </citation>
    <scope>NUCLEOTIDE SEQUENCE [LARGE SCALE GENOMIC DNA]</scope>
    <source>
        <strain evidence="2 3">MUCL2120</strain>
    </source>
</reference>
<dbReference type="OrthoDB" id="103819at2759"/>
<evidence type="ECO:0000313" key="3">
    <source>
        <dbReference type="Proteomes" id="UP000297452"/>
    </source>
</evidence>
<protein>
    <submittedName>
        <fullName evidence="2">Uncharacterized protein</fullName>
    </submittedName>
</protein>
<dbReference type="EMBL" id="PQXJ01000686">
    <property type="protein sequence ID" value="TGO45206.1"/>
    <property type="molecule type" value="Genomic_DNA"/>
</dbReference>
<dbReference type="AlphaFoldDB" id="A0A4Z1H801"/>
<feature type="signal peptide" evidence="1">
    <location>
        <begin position="1"/>
        <end position="21"/>
    </location>
</feature>
<sequence length="132" mass="15087">MDLRTVLACPIIPFLVMFCHAVTTLSLETMEDLEKFVTSLQPVDQTYIAGYKAHALCQRFYEAGKSYVETQLQRKREANMANTCRDLGASIFTDIIPEFWQAPDGTNYDPRNYGLNAPGRQQMQLRQELMSV</sequence>
<gene>
    <name evidence="2" type="ORF">BOTNAR_0689g00050</name>
</gene>
<proteinExistence type="predicted"/>